<dbReference type="EMBL" id="AAYY01000011">
    <property type="protein sequence ID" value="EDP42437.1"/>
    <property type="molecule type" value="Genomic_DNA"/>
</dbReference>
<dbReference type="Pfam" id="PF00026">
    <property type="entry name" value="Asp"/>
    <property type="match status" value="1"/>
</dbReference>
<dbReference type="FunFam" id="2.40.70.10:FF:000002">
    <property type="entry name" value="Vacuolar aspartic proteinase"/>
    <property type="match status" value="1"/>
</dbReference>
<feature type="disulfide bond" evidence="11">
    <location>
        <begin position="340"/>
        <end position="373"/>
    </location>
</feature>
<evidence type="ECO:0000256" key="11">
    <source>
        <dbReference type="PIRSR" id="PIRSR601461-2"/>
    </source>
</evidence>
<feature type="active site" evidence="10">
    <location>
        <position position="306"/>
    </location>
</feature>
<evidence type="ECO:0000256" key="12">
    <source>
        <dbReference type="RuleBase" id="RU000454"/>
    </source>
</evidence>
<evidence type="ECO:0000256" key="4">
    <source>
        <dbReference type="ARBA" id="ARBA00022670"/>
    </source>
</evidence>
<comment type="caution">
    <text evidence="15">The sequence shown here is derived from an EMBL/GenBank/DDBJ whole genome shotgun (WGS) entry which is preliminary data.</text>
</comment>
<dbReference type="KEGG" id="mgl:MGL_3195"/>
<dbReference type="OrthoDB" id="771136at2759"/>
<dbReference type="InterPro" id="IPR001461">
    <property type="entry name" value="Aspartic_peptidase_A1"/>
</dbReference>
<keyword evidence="9" id="KW-0325">Glycoprotein</keyword>
<evidence type="ECO:0000256" key="9">
    <source>
        <dbReference type="ARBA" id="ARBA00023180"/>
    </source>
</evidence>
<dbReference type="PROSITE" id="PS00141">
    <property type="entry name" value="ASP_PROTEASE"/>
    <property type="match status" value="2"/>
</dbReference>
<dbReference type="VEuPathDB" id="FungiDB:MGL_3195"/>
<feature type="signal peptide" evidence="13">
    <location>
        <begin position="1"/>
        <end position="21"/>
    </location>
</feature>
<evidence type="ECO:0000256" key="7">
    <source>
        <dbReference type="ARBA" id="ARBA00022801"/>
    </source>
</evidence>
<evidence type="ECO:0000256" key="1">
    <source>
        <dbReference type="ARBA" id="ARBA00004116"/>
    </source>
</evidence>
<evidence type="ECO:0000256" key="8">
    <source>
        <dbReference type="ARBA" id="ARBA00023157"/>
    </source>
</evidence>
<dbReference type="InParanoid" id="A8Q838"/>
<dbReference type="Proteomes" id="UP000008837">
    <property type="component" value="Unassembled WGS sequence"/>
</dbReference>
<dbReference type="PANTHER" id="PTHR47966:SF51">
    <property type="entry name" value="BETA-SITE APP-CLEAVING ENZYME, ISOFORM A-RELATED"/>
    <property type="match status" value="1"/>
</dbReference>
<dbReference type="InterPro" id="IPR021109">
    <property type="entry name" value="Peptidase_aspartic_dom_sf"/>
</dbReference>
<accession>A8Q838</accession>
<feature type="active site" evidence="10">
    <location>
        <position position="124"/>
    </location>
</feature>
<dbReference type="MEROPS" id="A01.018"/>
<comment type="subcellular location">
    <subcellularLocation>
        <location evidence="1">Vacuole</location>
    </subcellularLocation>
</comment>
<evidence type="ECO:0000256" key="13">
    <source>
        <dbReference type="SAM" id="SignalP"/>
    </source>
</evidence>
<sequence length="419" mass="46086">MMKVFVSLSLLLAASVALVDAGVFKTKLSKMPYAKERTLASIISQAEFLGFKYGVNNKQQPFSLYQDASGDLRVQSADAGMVSEQWHARAKAGHNVPLTDFLNAQYFADIELGSPPQSFKVILDTGSANLWVPSESCTSIACLLHKKYDNSLSKTYQANGSEFQIHYGSGSMEGFVSRDTLRIGDLDVKDQDFAEAIKEPGLAFAFGKFDGILGLAYDTISVNKIVPPFYRMKEQNLLDQNQFGFYLGSSESEGGEATFGGVDPSRFEGPIVYAPVRRRGYWEVALNKIGFGNEELVLTRTGAAIDTGTSLIAMPTDVAEILNKEIGAKRSWTGQYSVDCSKVPSLPALTFYLDNKPYTLEGRDYIFNVQGTCISPFMGMDLPEPVGPLWIVGDVFLRKFYTVYDLDKDAVGFAKAVHH</sequence>
<dbReference type="InterPro" id="IPR033121">
    <property type="entry name" value="PEPTIDASE_A1"/>
</dbReference>
<dbReference type="PANTHER" id="PTHR47966">
    <property type="entry name" value="BETA-SITE APP-CLEAVING ENZYME, ISOFORM A-RELATED"/>
    <property type="match status" value="1"/>
</dbReference>
<reference evidence="15 16" key="1">
    <citation type="journal article" date="2007" name="Proc. Natl. Acad. Sci. U.S.A.">
        <title>Dandruff-associated Malassezia genomes reveal convergent and divergent virulence traits shared with plant and human fungal pathogens.</title>
        <authorList>
            <person name="Xu J."/>
            <person name="Saunders C.W."/>
            <person name="Hu P."/>
            <person name="Grant R.A."/>
            <person name="Boekhout T."/>
            <person name="Kuramae E.E."/>
            <person name="Kronstad J.W."/>
            <person name="Deangelis Y.M."/>
            <person name="Reeder N.L."/>
            <person name="Johnstone K.R."/>
            <person name="Leland M."/>
            <person name="Fieno A.M."/>
            <person name="Begley W.M."/>
            <person name="Sun Y."/>
            <person name="Lacey M.P."/>
            <person name="Chaudhary T."/>
            <person name="Keough T."/>
            <person name="Chu L."/>
            <person name="Sears R."/>
            <person name="Yuan B."/>
            <person name="Dawson T.L.Jr."/>
        </authorList>
    </citation>
    <scope>NUCLEOTIDE SEQUENCE [LARGE SCALE GENOMIC DNA]</scope>
    <source>
        <strain evidence="16">ATCC MYA-4612 / CBS 7966</strain>
    </source>
</reference>
<organism evidence="15 16">
    <name type="scientific">Malassezia globosa (strain ATCC MYA-4612 / CBS 7966)</name>
    <name type="common">Dandruff-associated fungus</name>
    <dbReference type="NCBI Taxonomy" id="425265"/>
    <lineage>
        <taxon>Eukaryota</taxon>
        <taxon>Fungi</taxon>
        <taxon>Dikarya</taxon>
        <taxon>Basidiomycota</taxon>
        <taxon>Ustilaginomycotina</taxon>
        <taxon>Malasseziomycetes</taxon>
        <taxon>Malasseziales</taxon>
        <taxon>Malasseziaceae</taxon>
        <taxon>Malassezia</taxon>
    </lineage>
</organism>
<name>A8Q838_MALGO</name>
<evidence type="ECO:0000256" key="3">
    <source>
        <dbReference type="ARBA" id="ARBA00022554"/>
    </source>
</evidence>
<protein>
    <recommendedName>
        <fullName evidence="14">Peptidase A1 domain-containing protein</fullName>
    </recommendedName>
</protein>
<dbReference type="InterPro" id="IPR033819">
    <property type="entry name" value="Saccharopepsin"/>
</dbReference>
<dbReference type="RefSeq" id="XP_001729651.1">
    <property type="nucleotide sequence ID" value="XM_001729599.1"/>
</dbReference>
<keyword evidence="7 12" id="KW-0378">Hydrolase</keyword>
<evidence type="ECO:0000256" key="2">
    <source>
        <dbReference type="ARBA" id="ARBA00007447"/>
    </source>
</evidence>
<dbReference type="OMA" id="KYDHDAS"/>
<dbReference type="GO" id="GO:0006508">
    <property type="term" value="P:proteolysis"/>
    <property type="evidence" value="ECO:0007669"/>
    <property type="project" value="UniProtKB-KW"/>
</dbReference>
<dbReference type="InterPro" id="IPR001969">
    <property type="entry name" value="Aspartic_peptidase_AS"/>
</dbReference>
<evidence type="ECO:0000256" key="5">
    <source>
        <dbReference type="ARBA" id="ARBA00022729"/>
    </source>
</evidence>
<dbReference type="PRINTS" id="PR00792">
    <property type="entry name" value="PEPSIN"/>
</dbReference>
<dbReference type="GeneID" id="5853957"/>
<evidence type="ECO:0000256" key="6">
    <source>
        <dbReference type="ARBA" id="ARBA00022750"/>
    </source>
</evidence>
<dbReference type="GO" id="GO:0004190">
    <property type="term" value="F:aspartic-type endopeptidase activity"/>
    <property type="evidence" value="ECO:0007669"/>
    <property type="project" value="UniProtKB-KW"/>
</dbReference>
<dbReference type="Gene3D" id="2.40.70.10">
    <property type="entry name" value="Acid Proteases"/>
    <property type="match status" value="2"/>
</dbReference>
<keyword evidence="4 12" id="KW-0645">Protease</keyword>
<dbReference type="GO" id="GO:0000324">
    <property type="term" value="C:fungal-type vacuole"/>
    <property type="evidence" value="ECO:0007669"/>
    <property type="project" value="InterPro"/>
</dbReference>
<keyword evidence="8 11" id="KW-1015">Disulfide bond</keyword>
<keyword evidence="5 13" id="KW-0732">Signal</keyword>
<keyword evidence="3" id="KW-0926">Vacuole</keyword>
<dbReference type="CDD" id="cd05488">
    <property type="entry name" value="Proteinase_A_fungi"/>
    <property type="match status" value="1"/>
</dbReference>
<gene>
    <name evidence="15" type="ORF">MGL_3195</name>
</gene>
<comment type="similarity">
    <text evidence="2 12">Belongs to the peptidase A1 family.</text>
</comment>
<keyword evidence="6 12" id="KW-0064">Aspartyl protease</keyword>
<feature type="disulfide bond" evidence="11">
    <location>
        <begin position="137"/>
        <end position="142"/>
    </location>
</feature>
<evidence type="ECO:0000313" key="16">
    <source>
        <dbReference type="Proteomes" id="UP000008837"/>
    </source>
</evidence>
<feature type="chain" id="PRO_5002725171" description="Peptidase A1 domain-containing protein" evidence="13">
    <location>
        <begin position="22"/>
        <end position="419"/>
    </location>
</feature>
<dbReference type="AlphaFoldDB" id="A8Q838"/>
<dbReference type="PROSITE" id="PS51767">
    <property type="entry name" value="PEPTIDASE_A1"/>
    <property type="match status" value="1"/>
</dbReference>
<dbReference type="FunFam" id="2.40.70.10:FF:000036">
    <property type="entry name" value="Vacuolar aspartic protease"/>
    <property type="match status" value="1"/>
</dbReference>
<proteinExistence type="inferred from homology"/>
<evidence type="ECO:0000313" key="15">
    <source>
        <dbReference type="EMBL" id="EDP42437.1"/>
    </source>
</evidence>
<evidence type="ECO:0000259" key="14">
    <source>
        <dbReference type="PROSITE" id="PS51767"/>
    </source>
</evidence>
<feature type="domain" description="Peptidase A1" evidence="14">
    <location>
        <begin position="106"/>
        <end position="414"/>
    </location>
</feature>
<evidence type="ECO:0000256" key="10">
    <source>
        <dbReference type="PIRSR" id="PIRSR601461-1"/>
    </source>
</evidence>
<dbReference type="SUPFAM" id="SSF50630">
    <property type="entry name" value="Acid proteases"/>
    <property type="match status" value="1"/>
</dbReference>
<keyword evidence="16" id="KW-1185">Reference proteome</keyword>